<proteinExistence type="predicted"/>
<dbReference type="AlphaFoldDB" id="A0A5C7FBJ7"/>
<gene>
    <name evidence="1" type="ORF">FTX54_016045</name>
</gene>
<keyword evidence="2" id="KW-1185">Reference proteome</keyword>
<dbReference type="InterPro" id="IPR007362">
    <property type="entry name" value="DUF429"/>
</dbReference>
<evidence type="ECO:0000313" key="2">
    <source>
        <dbReference type="Proteomes" id="UP000321816"/>
    </source>
</evidence>
<sequence length="235" mass="26191">MNAAGIDGCPGGWVAARAENGRVYSIDLVPHLHGLKTGYGEEIWIDMPIGLPSASAYPRKAEREARKLLKPRASSVFTVPCREVLHTEGYREANRLHRELTGQGISRQSWYLFSKIKEAEVLANRMNQTMIREAHPELVFYGLSGKTMKHSKKKAAGMGERLDVLKAYFPDAEKQYEAAAGRWLRKEAAKDDIIDAMGLAVAATHPDLQRKTVLPEDEPDETGLGMNISYSIRKV</sequence>
<name>A0A5C7FBJ7_9BACI</name>
<dbReference type="RefSeq" id="WP_147802652.1">
    <property type="nucleotide sequence ID" value="NZ_CP144914.1"/>
</dbReference>
<dbReference type="Proteomes" id="UP000321816">
    <property type="component" value="Chromosome"/>
</dbReference>
<dbReference type="Pfam" id="PF04250">
    <property type="entry name" value="DUF429"/>
    <property type="match status" value="1"/>
</dbReference>
<dbReference type="EMBL" id="CP144914">
    <property type="protein sequence ID" value="WWD79883.1"/>
    <property type="molecule type" value="Genomic_DNA"/>
</dbReference>
<organism evidence="1 2">
    <name type="scientific">Alkalicoccus halolimnae</name>
    <dbReference type="NCBI Taxonomy" id="1667239"/>
    <lineage>
        <taxon>Bacteria</taxon>
        <taxon>Bacillati</taxon>
        <taxon>Bacillota</taxon>
        <taxon>Bacilli</taxon>
        <taxon>Bacillales</taxon>
        <taxon>Bacillaceae</taxon>
        <taxon>Alkalicoccus</taxon>
    </lineage>
</organism>
<dbReference type="OrthoDB" id="9811476at2"/>
<protein>
    <submittedName>
        <fullName evidence="1">DUF429 domain-containing protein</fullName>
    </submittedName>
</protein>
<accession>A0A5C7FBJ7</accession>
<evidence type="ECO:0000313" key="1">
    <source>
        <dbReference type="EMBL" id="WWD79883.1"/>
    </source>
</evidence>
<reference evidence="1 2" key="1">
    <citation type="submission" date="2024-01" db="EMBL/GenBank/DDBJ databases">
        <title>Complete Genome Sequence of Alkalicoccus halolimnae BZ-SZ-XJ29T, a Moderately Halophilic Bacterium Isolated from a Salt Lake.</title>
        <authorList>
            <person name="Zhao B."/>
        </authorList>
    </citation>
    <scope>NUCLEOTIDE SEQUENCE [LARGE SCALE GENOMIC DNA]</scope>
    <source>
        <strain evidence="1 2">BZ-SZ-XJ29</strain>
    </source>
</reference>
<dbReference type="KEGG" id="ahal:FTX54_016045"/>